<dbReference type="PROSITE" id="PS51257">
    <property type="entry name" value="PROKAR_LIPOPROTEIN"/>
    <property type="match status" value="1"/>
</dbReference>
<reference evidence="3 4" key="1">
    <citation type="submission" date="2018-01" db="EMBL/GenBank/DDBJ databases">
        <title>Arthrobacter sp. nov., from glaciers in China.</title>
        <authorList>
            <person name="Liu Q."/>
            <person name="Xin Y.-H."/>
        </authorList>
    </citation>
    <scope>NUCLEOTIDE SEQUENCE [LARGE SCALE GENOMIC DNA]</scope>
    <source>
        <strain evidence="3 4">HLT2-12-2</strain>
    </source>
</reference>
<evidence type="ECO:0000313" key="3">
    <source>
        <dbReference type="EMBL" id="POH71589.1"/>
    </source>
</evidence>
<evidence type="ECO:0000313" key="4">
    <source>
        <dbReference type="Proteomes" id="UP000237061"/>
    </source>
</evidence>
<proteinExistence type="predicted"/>
<evidence type="ECO:0000256" key="2">
    <source>
        <dbReference type="SAM" id="SignalP"/>
    </source>
</evidence>
<accession>A0A2S3ZR57</accession>
<keyword evidence="2" id="KW-0732">Signal</keyword>
<dbReference type="RefSeq" id="WP_103467640.1">
    <property type="nucleotide sequence ID" value="NZ_PPXC01000033.1"/>
</dbReference>
<sequence>MRSNSFTVRLAAHAVLLAFAGMLLVAFGCSGAQASAGMQVATASVSAAQFSPATETSVEARIAPVSTACIPGRDKVRLERDTLPPSPAQLQPKQNDADAGLSGRAWENSGAVALLGRMPASLTHLDLGIVRT</sequence>
<feature type="signal peptide" evidence="2">
    <location>
        <begin position="1"/>
        <end position="34"/>
    </location>
</feature>
<feature type="region of interest" description="Disordered" evidence="1">
    <location>
        <begin position="78"/>
        <end position="101"/>
    </location>
</feature>
<name>A0A2S3ZR57_ARTGL</name>
<dbReference type="AlphaFoldDB" id="A0A2S3ZR57"/>
<comment type="caution">
    <text evidence="3">The sequence shown here is derived from an EMBL/GenBank/DDBJ whole genome shotgun (WGS) entry which is preliminary data.</text>
</comment>
<protein>
    <submittedName>
        <fullName evidence="3">Uncharacterized protein</fullName>
    </submittedName>
</protein>
<dbReference type="Proteomes" id="UP000237061">
    <property type="component" value="Unassembled WGS sequence"/>
</dbReference>
<gene>
    <name evidence="3" type="ORF">CVS27_20215</name>
</gene>
<keyword evidence="4" id="KW-1185">Reference proteome</keyword>
<evidence type="ECO:0000256" key="1">
    <source>
        <dbReference type="SAM" id="MobiDB-lite"/>
    </source>
</evidence>
<dbReference type="EMBL" id="PPXC01000033">
    <property type="protein sequence ID" value="POH71589.1"/>
    <property type="molecule type" value="Genomic_DNA"/>
</dbReference>
<organism evidence="3 4">
    <name type="scientific">Arthrobacter glacialis</name>
    <dbReference type="NCBI Taxonomy" id="1664"/>
    <lineage>
        <taxon>Bacteria</taxon>
        <taxon>Bacillati</taxon>
        <taxon>Actinomycetota</taxon>
        <taxon>Actinomycetes</taxon>
        <taxon>Micrococcales</taxon>
        <taxon>Micrococcaceae</taxon>
        <taxon>Arthrobacter</taxon>
    </lineage>
</organism>
<feature type="chain" id="PRO_5015728548" evidence="2">
    <location>
        <begin position="35"/>
        <end position="132"/>
    </location>
</feature>